<protein>
    <submittedName>
        <fullName evidence="2">Uncharacterized mitochondrial protein AtMg01250</fullName>
    </submittedName>
</protein>
<gene>
    <name evidence="2" type="ORF">SHERM_12614</name>
</gene>
<feature type="non-terminal residue" evidence="2">
    <location>
        <position position="1"/>
    </location>
</feature>
<evidence type="ECO:0000259" key="1">
    <source>
        <dbReference type="Pfam" id="PF00078"/>
    </source>
</evidence>
<reference evidence="2" key="1">
    <citation type="submission" date="2019-12" db="EMBL/GenBank/DDBJ databases">
        <authorList>
            <person name="Scholes J."/>
        </authorList>
    </citation>
    <scope>NUCLEOTIDE SEQUENCE</scope>
</reference>
<comment type="caution">
    <text evidence="2">The sequence shown here is derived from an EMBL/GenBank/DDBJ whole genome shotgun (WGS) entry which is preliminary data.</text>
</comment>
<keyword evidence="3" id="KW-1185">Reference proteome</keyword>
<dbReference type="OrthoDB" id="512555at2759"/>
<dbReference type="InterPro" id="IPR052343">
    <property type="entry name" value="Retrotransposon-Effector_Assoc"/>
</dbReference>
<organism evidence="2 3">
    <name type="scientific">Striga hermonthica</name>
    <name type="common">Purple witchweed</name>
    <name type="synonym">Buchnera hermonthica</name>
    <dbReference type="NCBI Taxonomy" id="68872"/>
    <lineage>
        <taxon>Eukaryota</taxon>
        <taxon>Viridiplantae</taxon>
        <taxon>Streptophyta</taxon>
        <taxon>Embryophyta</taxon>
        <taxon>Tracheophyta</taxon>
        <taxon>Spermatophyta</taxon>
        <taxon>Magnoliopsida</taxon>
        <taxon>eudicotyledons</taxon>
        <taxon>Gunneridae</taxon>
        <taxon>Pentapetalae</taxon>
        <taxon>asterids</taxon>
        <taxon>lamiids</taxon>
        <taxon>Lamiales</taxon>
        <taxon>Orobanchaceae</taxon>
        <taxon>Buchnereae</taxon>
        <taxon>Striga</taxon>
    </lineage>
</organism>
<accession>A0A9N7R4L7</accession>
<feature type="non-terminal residue" evidence="2">
    <location>
        <position position="419"/>
    </location>
</feature>
<sequence length="419" mass="48083">SQHGQNLLPIIPNSISEEMNVILTANVDEETIKHAVFSINPDKAPGEDGMTGLFYQHFWPLLCKDICVEVQSFFDSKQLLSYWKHTLITLIPKCANPVSITQFRPISLYAVIYKLISKILSLRLKQCLHLCISENQNSFIPGRQLLDNVVIGHEVFHFLNRHRSGNNSFMALKLDVVKASDCVEWKAVQLTMLRMGFHRLFVQWVMVCISNPTFSFNLNGKSCGYITASRGIRQEDPLSPYLFLLISELLSAKLSKEASEGRFNGIRVSRYGPMLTHLIHWILSKIGQQVALIPGINRNFKWVRDLLNVDGTNWDATKVKAFFPKKWSNDILSIATIDPNREDEWIWRLHKKGMFSVHSTYAHLITDKFLKLCRPQGSLALTIDLKVRRRSWQIKVMGRIKHFIWRCCNGALPVGSQLH</sequence>
<feature type="domain" description="Reverse transcriptase" evidence="1">
    <location>
        <begin position="100"/>
        <end position="271"/>
    </location>
</feature>
<evidence type="ECO:0000313" key="2">
    <source>
        <dbReference type="EMBL" id="CAA0811563.1"/>
    </source>
</evidence>
<dbReference type="InterPro" id="IPR000477">
    <property type="entry name" value="RT_dom"/>
</dbReference>
<evidence type="ECO:0000313" key="3">
    <source>
        <dbReference type="Proteomes" id="UP001153555"/>
    </source>
</evidence>
<dbReference type="PANTHER" id="PTHR46890">
    <property type="entry name" value="NON-LTR RETROLELEMENT REVERSE TRANSCRIPTASE-LIKE PROTEIN-RELATED"/>
    <property type="match status" value="1"/>
</dbReference>
<dbReference type="CDD" id="cd01650">
    <property type="entry name" value="RT_nLTR_like"/>
    <property type="match status" value="1"/>
</dbReference>
<name>A0A9N7R4L7_STRHE</name>
<dbReference type="EMBL" id="CACSLK010008833">
    <property type="protein sequence ID" value="CAA0811563.1"/>
    <property type="molecule type" value="Genomic_DNA"/>
</dbReference>
<dbReference type="Proteomes" id="UP001153555">
    <property type="component" value="Unassembled WGS sequence"/>
</dbReference>
<dbReference type="Pfam" id="PF00078">
    <property type="entry name" value="RVT_1"/>
    <property type="match status" value="1"/>
</dbReference>
<dbReference type="PANTHER" id="PTHR46890:SF48">
    <property type="entry name" value="RNA-DIRECTED DNA POLYMERASE"/>
    <property type="match status" value="1"/>
</dbReference>
<proteinExistence type="predicted"/>
<dbReference type="AlphaFoldDB" id="A0A9N7R4L7"/>